<dbReference type="Gene3D" id="3.20.20.140">
    <property type="entry name" value="Metal-dependent hydrolases"/>
    <property type="match status" value="1"/>
</dbReference>
<dbReference type="InterPro" id="IPR001559">
    <property type="entry name" value="Phosphotriesterase"/>
</dbReference>
<dbReference type="Proteomes" id="UP001549320">
    <property type="component" value="Unassembled WGS sequence"/>
</dbReference>
<keyword evidence="4" id="KW-0732">Signal</keyword>
<sequence>MKLGIFLSPLVAILALVACGGGSDDVNPLDFSGKAMTVNGPVNPDQLGITLPHEHIFINFAKLDHIVPVPTNINVLTETRNPNGLTYYPDALSEILRFKAAGGKTIVDTTNFGLTRDPKALKRISDESGLNVIMGAGVYMRPQHPADMGKISVEQLTQIIVDDITVGAQGTNIRSGVIGEVGLGDFSNPDVLNDNEIKSVTASARASRLTGAPINLHTFVTLRAAHEVLDMLEKEGVDLNHVVMSHVGGKFSIDELAALMDRGVYVERDFVGQAPGSSFGGASATTIADWAAALANKGDKYAKRILLAHDICIQAQLTINGGGGYAYILEEIVPLLKTRVSQGVIDDILKNNPQRAMTFTQPKKLIPRG</sequence>
<gene>
    <name evidence="5" type="ORF">ABIE13_000481</name>
</gene>
<accession>A0ABV2Q2Z3</accession>
<comment type="caution">
    <text evidence="5">The sequence shown here is derived from an EMBL/GenBank/DDBJ whole genome shotgun (WGS) entry which is preliminary data.</text>
</comment>
<feature type="chain" id="PRO_5046436149" evidence="4">
    <location>
        <begin position="21"/>
        <end position="369"/>
    </location>
</feature>
<dbReference type="PROSITE" id="PS51257">
    <property type="entry name" value="PROKAR_LIPOPROTEIN"/>
    <property type="match status" value="1"/>
</dbReference>
<dbReference type="InterPro" id="IPR032466">
    <property type="entry name" value="Metal_Hydrolase"/>
</dbReference>
<dbReference type="RefSeq" id="WP_354440793.1">
    <property type="nucleotide sequence ID" value="NZ_JBEPSH010000001.1"/>
</dbReference>
<dbReference type="EMBL" id="JBEPSH010000001">
    <property type="protein sequence ID" value="MET4575384.1"/>
    <property type="molecule type" value="Genomic_DNA"/>
</dbReference>
<dbReference type="PANTHER" id="PTHR10819">
    <property type="entry name" value="PHOSPHOTRIESTERASE-RELATED"/>
    <property type="match status" value="1"/>
</dbReference>
<name>A0ABV2Q2Z3_9BURK</name>
<protein>
    <submittedName>
        <fullName evidence="5">Phosphotriesterase-related protein</fullName>
    </submittedName>
</protein>
<proteinExistence type="inferred from homology"/>
<comment type="caution">
    <text evidence="3">Lacks conserved residue(s) required for the propagation of feature annotation.</text>
</comment>
<keyword evidence="2" id="KW-0378">Hydrolase</keyword>
<reference evidence="5 6" key="1">
    <citation type="submission" date="2024-06" db="EMBL/GenBank/DDBJ databases">
        <title>Sorghum-associated microbial communities from plants grown in Nebraska, USA.</title>
        <authorList>
            <person name="Schachtman D."/>
        </authorList>
    </citation>
    <scope>NUCLEOTIDE SEQUENCE [LARGE SCALE GENOMIC DNA]</scope>
    <source>
        <strain evidence="5 6">2709</strain>
    </source>
</reference>
<feature type="signal peptide" evidence="4">
    <location>
        <begin position="1"/>
        <end position="20"/>
    </location>
</feature>
<evidence type="ECO:0000256" key="3">
    <source>
        <dbReference type="PROSITE-ProRule" id="PRU00679"/>
    </source>
</evidence>
<dbReference type="PROSITE" id="PS01322">
    <property type="entry name" value="PHOSPHOTRIESTERASE_1"/>
    <property type="match status" value="1"/>
</dbReference>
<organism evidence="5 6">
    <name type="scientific">Ottowia thiooxydans</name>
    <dbReference type="NCBI Taxonomy" id="219182"/>
    <lineage>
        <taxon>Bacteria</taxon>
        <taxon>Pseudomonadati</taxon>
        <taxon>Pseudomonadota</taxon>
        <taxon>Betaproteobacteria</taxon>
        <taxon>Burkholderiales</taxon>
        <taxon>Comamonadaceae</taxon>
        <taxon>Ottowia</taxon>
    </lineage>
</organism>
<evidence type="ECO:0000313" key="5">
    <source>
        <dbReference type="EMBL" id="MET4575384.1"/>
    </source>
</evidence>
<evidence type="ECO:0000313" key="6">
    <source>
        <dbReference type="Proteomes" id="UP001549320"/>
    </source>
</evidence>
<dbReference type="Pfam" id="PF02126">
    <property type="entry name" value="PTE"/>
    <property type="match status" value="1"/>
</dbReference>
<keyword evidence="1" id="KW-0479">Metal-binding</keyword>
<dbReference type="PROSITE" id="PS51347">
    <property type="entry name" value="PHOSPHOTRIESTERASE_2"/>
    <property type="match status" value="1"/>
</dbReference>
<evidence type="ECO:0000256" key="2">
    <source>
        <dbReference type="ARBA" id="ARBA00022801"/>
    </source>
</evidence>
<dbReference type="SUPFAM" id="SSF51556">
    <property type="entry name" value="Metallo-dependent hydrolases"/>
    <property type="match status" value="1"/>
</dbReference>
<dbReference type="InterPro" id="IPR017947">
    <property type="entry name" value="AryldialkylPase_Zn-BS"/>
</dbReference>
<keyword evidence="6" id="KW-1185">Reference proteome</keyword>
<evidence type="ECO:0000256" key="1">
    <source>
        <dbReference type="ARBA" id="ARBA00022723"/>
    </source>
</evidence>
<dbReference type="PANTHER" id="PTHR10819:SF3">
    <property type="entry name" value="PHOSPHOTRIESTERASE-RELATED PROTEIN"/>
    <property type="match status" value="1"/>
</dbReference>
<evidence type="ECO:0000256" key="4">
    <source>
        <dbReference type="SAM" id="SignalP"/>
    </source>
</evidence>
<comment type="similarity">
    <text evidence="3">Belongs to the metallo-dependent hydrolases superfamily. Phosphotriesterase family.</text>
</comment>